<dbReference type="EMBL" id="JARJCN010000031">
    <property type="protein sequence ID" value="KAJ7086449.1"/>
    <property type="molecule type" value="Genomic_DNA"/>
</dbReference>
<sequence>MILDEKSMPQPPPPYLSTERNDIPPPFPHCRPAMTLSTLPAHLLLQIVHMTFPQTPAFDEGRLERQRKTLYWLSVGLRLVNRALYTACMHVLRSTYLPAYDSLIRSPYSSDPFPLPPTPQSSYAPVSPTSLRLGTIQRETATLDLFIALKVREDVWADDSELHLERDESFKDLFDLAQPRSRLEDLVRVYGVREGVVSVSATAPSQGAGAGAGSVSPSPTSSVFRTAPSPVRASHPKNSVCSLKPAPIAFSTLSVSFSPRRVGLQMIAAGKTKRTIVETERTRDERLESTAKRLVRLLATWLDER</sequence>
<evidence type="ECO:0000256" key="1">
    <source>
        <dbReference type="SAM" id="MobiDB-lite"/>
    </source>
</evidence>
<evidence type="ECO:0000313" key="3">
    <source>
        <dbReference type="Proteomes" id="UP001222325"/>
    </source>
</evidence>
<feature type="region of interest" description="Disordered" evidence="1">
    <location>
        <begin position="1"/>
        <end position="22"/>
    </location>
</feature>
<feature type="compositionally biased region" description="Low complexity" evidence="1">
    <location>
        <begin position="203"/>
        <end position="223"/>
    </location>
</feature>
<accession>A0AAD6XTP2</accession>
<name>A0AAD6XTP2_9AGAR</name>
<protein>
    <submittedName>
        <fullName evidence="2">Uncharacterized protein</fullName>
    </submittedName>
</protein>
<comment type="caution">
    <text evidence="2">The sequence shown here is derived from an EMBL/GenBank/DDBJ whole genome shotgun (WGS) entry which is preliminary data.</text>
</comment>
<gene>
    <name evidence="2" type="ORF">B0H15DRAFT_950547</name>
</gene>
<proteinExistence type="predicted"/>
<reference evidence="2" key="1">
    <citation type="submission" date="2023-03" db="EMBL/GenBank/DDBJ databases">
        <title>Massive genome expansion in bonnet fungi (Mycena s.s.) driven by repeated elements and novel gene families across ecological guilds.</title>
        <authorList>
            <consortium name="Lawrence Berkeley National Laboratory"/>
            <person name="Harder C.B."/>
            <person name="Miyauchi S."/>
            <person name="Viragh M."/>
            <person name="Kuo A."/>
            <person name="Thoen E."/>
            <person name="Andreopoulos B."/>
            <person name="Lu D."/>
            <person name="Skrede I."/>
            <person name="Drula E."/>
            <person name="Henrissat B."/>
            <person name="Morin E."/>
            <person name="Kohler A."/>
            <person name="Barry K."/>
            <person name="LaButti K."/>
            <person name="Morin E."/>
            <person name="Salamov A."/>
            <person name="Lipzen A."/>
            <person name="Mereny Z."/>
            <person name="Hegedus B."/>
            <person name="Baldrian P."/>
            <person name="Stursova M."/>
            <person name="Weitz H."/>
            <person name="Taylor A."/>
            <person name="Grigoriev I.V."/>
            <person name="Nagy L.G."/>
            <person name="Martin F."/>
            <person name="Kauserud H."/>
        </authorList>
    </citation>
    <scope>NUCLEOTIDE SEQUENCE</scope>
    <source>
        <strain evidence="2">CBHHK173m</strain>
    </source>
</reference>
<organism evidence="2 3">
    <name type="scientific">Mycena belliarum</name>
    <dbReference type="NCBI Taxonomy" id="1033014"/>
    <lineage>
        <taxon>Eukaryota</taxon>
        <taxon>Fungi</taxon>
        <taxon>Dikarya</taxon>
        <taxon>Basidiomycota</taxon>
        <taxon>Agaricomycotina</taxon>
        <taxon>Agaricomycetes</taxon>
        <taxon>Agaricomycetidae</taxon>
        <taxon>Agaricales</taxon>
        <taxon>Marasmiineae</taxon>
        <taxon>Mycenaceae</taxon>
        <taxon>Mycena</taxon>
    </lineage>
</organism>
<keyword evidence="3" id="KW-1185">Reference proteome</keyword>
<dbReference type="Proteomes" id="UP001222325">
    <property type="component" value="Unassembled WGS sequence"/>
</dbReference>
<feature type="region of interest" description="Disordered" evidence="1">
    <location>
        <begin position="203"/>
        <end position="238"/>
    </location>
</feature>
<dbReference type="AlphaFoldDB" id="A0AAD6XTP2"/>
<evidence type="ECO:0000313" key="2">
    <source>
        <dbReference type="EMBL" id="KAJ7086449.1"/>
    </source>
</evidence>